<feature type="region of interest" description="Disordered" evidence="2">
    <location>
        <begin position="697"/>
        <end position="726"/>
    </location>
</feature>
<dbReference type="EMBL" id="JBEQCT010000001">
    <property type="protein sequence ID" value="MFM2483704.1"/>
    <property type="molecule type" value="Genomic_DNA"/>
</dbReference>
<reference evidence="5 6" key="1">
    <citation type="journal article" date="2013" name="Int. J. Syst. Evol. Microbiol.">
        <title>Celerinatantimonas yamalensis sp. nov., a cold-adapted diazotrophic bacterium from a cold permafrost brine.</title>
        <authorList>
            <person name="Shcherbakova V."/>
            <person name="Chuvilskaya N."/>
            <person name="Rivkina E."/>
            <person name="Demidov N."/>
            <person name="Uchaeva V."/>
            <person name="Suetin S."/>
            <person name="Suzina N."/>
            <person name="Gilichinsky D."/>
        </authorList>
    </citation>
    <scope>NUCLEOTIDE SEQUENCE [LARGE SCALE GENOMIC DNA]</scope>
    <source>
        <strain evidence="5 6">C7</strain>
    </source>
</reference>
<keyword evidence="3" id="KW-0812">Transmembrane</keyword>
<evidence type="ECO:0000313" key="5">
    <source>
        <dbReference type="EMBL" id="MFM2483704.1"/>
    </source>
</evidence>
<feature type="compositionally biased region" description="Acidic residues" evidence="2">
    <location>
        <begin position="428"/>
        <end position="451"/>
    </location>
</feature>
<feature type="compositionally biased region" description="Acidic residues" evidence="2">
    <location>
        <begin position="545"/>
        <end position="558"/>
    </location>
</feature>
<dbReference type="RefSeq" id="WP_408621866.1">
    <property type="nucleotide sequence ID" value="NZ_JBEQCT010000001.1"/>
</dbReference>
<dbReference type="NCBIfam" id="TIGR03505">
    <property type="entry name" value="FimV_core"/>
    <property type="match status" value="1"/>
</dbReference>
<dbReference type="NCBIfam" id="TIGR03504">
    <property type="entry name" value="FimV_Cterm"/>
    <property type="match status" value="1"/>
</dbReference>
<evidence type="ECO:0000256" key="2">
    <source>
        <dbReference type="SAM" id="MobiDB-lite"/>
    </source>
</evidence>
<evidence type="ECO:0000256" key="1">
    <source>
        <dbReference type="SAM" id="Coils"/>
    </source>
</evidence>
<feature type="compositionally biased region" description="Acidic residues" evidence="2">
    <location>
        <begin position="391"/>
        <end position="420"/>
    </location>
</feature>
<feature type="region of interest" description="Disordered" evidence="2">
    <location>
        <begin position="127"/>
        <end position="158"/>
    </location>
</feature>
<feature type="compositionally biased region" description="Low complexity" evidence="2">
    <location>
        <begin position="528"/>
        <end position="542"/>
    </location>
</feature>
<accession>A0ABW9G2L1</accession>
<evidence type="ECO:0000256" key="4">
    <source>
        <dbReference type="SAM" id="SignalP"/>
    </source>
</evidence>
<dbReference type="InterPro" id="IPR020011">
    <property type="entry name" value="FimV_C"/>
</dbReference>
<dbReference type="Proteomes" id="UP001629953">
    <property type="component" value="Unassembled WGS sequence"/>
</dbReference>
<feature type="compositionally biased region" description="Acidic residues" evidence="2">
    <location>
        <begin position="368"/>
        <end position="383"/>
    </location>
</feature>
<organism evidence="5 6">
    <name type="scientific">Celerinatantimonas yamalensis</name>
    <dbReference type="NCBI Taxonomy" id="559956"/>
    <lineage>
        <taxon>Bacteria</taxon>
        <taxon>Pseudomonadati</taxon>
        <taxon>Pseudomonadota</taxon>
        <taxon>Gammaproteobacteria</taxon>
        <taxon>Celerinatantimonadaceae</taxon>
        <taxon>Celerinatantimonas</taxon>
    </lineage>
</organism>
<dbReference type="Gene3D" id="1.20.58.2200">
    <property type="match status" value="1"/>
</dbReference>
<feature type="transmembrane region" description="Helical" evidence="3">
    <location>
        <begin position="266"/>
        <end position="285"/>
    </location>
</feature>
<name>A0ABW9G2L1_9GAMM</name>
<sequence>MKRYCSQLAAIVLFGVSGFSLCSYAAPDPSQYIQMVGPNEVVNSQGKQITQRYGPVRHTDTLWRIASKYRPKSSVSVYQTMVAIFQMNPEAFVDNDLNSLVNGAYLTIPTLEQISAVPEQRAVQIVSKTTNSSPATTKSSISSTASSPKASSSKSTSRVISHVLADQVAKLQKRMDELETMKNKELDVMRKQLDQASEQMLGMSEVNHRLKLRVADLTSQLAAIRDQLDKTRQIQQQILDELKQNKKATGDQTNWYKQLMDSPVNLALAVSIPLLLVLLGLIWLLRLRSKKSQSDTELDEDELSLEEDDDQFSKLFTDDVETSSLDEAPVPEVADEAPLLVDDPLMDTSADEEIAFDDEAISALAEFEDPEPPSVESSEESDDGVFHDLLSEDDDEDVLLPEQESEEPDIDLPNDEELIPDESKDVTVDENDEFSIDFDEPLPSLEESEDAEQSRKDVDALIDQVEQLTSESSAVDESDEQDLNEIEQSLGEKSSLTNHTDELQLDDEEITQSKPPAADKPVDDELSEAQLEQQMAEELASLTNDDVENNFDLSDDEPQSAGPELVTEPDLEPELVTEPDSEPELVTEPDSEPELVTEPDSELELVTEPDSESELVTELDSEPELVTELDSEPELVTEPDSEPELAVEPDSAPELETELSDNEDDDLAALDETPPKFEMEDDDDIDDLGLDFEIADDEGADPEAIEPISAIDEPIDDDLDSLFSGFSEDAFSENDNQVFPDLPQRDEVEDREFVDIDKLMADDDEPSDVNPYTEPKLDVGLDEFASILNRDGPDGMNIDVDADSDGASKLDLARAYLEIDDADGARDILQELLSSPQSDAVQEEAEKILAQLR</sequence>
<keyword evidence="4" id="KW-0732">Signal</keyword>
<keyword evidence="6" id="KW-1185">Reference proteome</keyword>
<comment type="caution">
    <text evidence="5">The sequence shown here is derived from an EMBL/GenBank/DDBJ whole genome shotgun (WGS) entry which is preliminary data.</text>
</comment>
<feature type="chain" id="PRO_5047307405" evidence="4">
    <location>
        <begin position="26"/>
        <end position="853"/>
    </location>
</feature>
<gene>
    <name evidence="5" type="ORF">ABUE30_01225</name>
</gene>
<keyword evidence="3" id="KW-0472">Membrane</keyword>
<keyword evidence="3" id="KW-1133">Transmembrane helix</keyword>
<feature type="compositionally biased region" description="Acidic residues" evidence="2">
    <location>
        <begin position="567"/>
        <end position="669"/>
    </location>
</feature>
<dbReference type="InterPro" id="IPR020012">
    <property type="entry name" value="LysM_FimV"/>
</dbReference>
<feature type="compositionally biased region" description="Low complexity" evidence="2">
    <location>
        <begin position="132"/>
        <end position="157"/>
    </location>
</feature>
<feature type="region of interest" description="Disordered" evidence="2">
    <location>
        <begin position="368"/>
        <end position="684"/>
    </location>
</feature>
<dbReference type="InterPro" id="IPR038440">
    <property type="entry name" value="FimV_C_sf"/>
</dbReference>
<evidence type="ECO:0000313" key="6">
    <source>
        <dbReference type="Proteomes" id="UP001629953"/>
    </source>
</evidence>
<keyword evidence="1" id="KW-0175">Coiled coil</keyword>
<evidence type="ECO:0000256" key="3">
    <source>
        <dbReference type="SAM" id="Phobius"/>
    </source>
</evidence>
<feature type="compositionally biased region" description="Acidic residues" evidence="2">
    <location>
        <begin position="474"/>
        <end position="485"/>
    </location>
</feature>
<protein>
    <submittedName>
        <fullName evidence="5">FimV/HubP family polar landmark protein</fullName>
    </submittedName>
</protein>
<feature type="signal peptide" evidence="4">
    <location>
        <begin position="1"/>
        <end position="25"/>
    </location>
</feature>
<proteinExistence type="predicted"/>
<feature type="coiled-coil region" evidence="1">
    <location>
        <begin position="161"/>
        <end position="245"/>
    </location>
</feature>